<dbReference type="GeneID" id="43185941"/>
<dbReference type="Gene3D" id="3.40.800.10">
    <property type="entry name" value="Ureohydrolase domain"/>
    <property type="match status" value="1"/>
</dbReference>
<dbReference type="PANTHER" id="PTHR11358:SF41">
    <property type="entry name" value="ARGINASE"/>
    <property type="match status" value="1"/>
</dbReference>
<dbReference type="PATRIC" id="fig|1339316.3.peg.2224"/>
<comment type="similarity">
    <text evidence="1">Belongs to the arginase family.</text>
</comment>
<dbReference type="PANTHER" id="PTHR11358">
    <property type="entry name" value="ARGINASE/AGMATINASE"/>
    <property type="match status" value="1"/>
</dbReference>
<dbReference type="EMBL" id="JGDB01000261">
    <property type="protein sequence ID" value="EXY89038.1"/>
    <property type="molecule type" value="Genomic_DNA"/>
</dbReference>
<gene>
    <name evidence="3" type="ORF">M125_2318</name>
    <name evidence="2" type="ORF">M125_4327</name>
</gene>
<sequence>MQKQRMSGQNQKTDKRIAWPIIIMNFTGVYDYEAFAWNNKFIWLDCRHLYGTDGYCDREGALALKGMIADYPAEGVHFIDSGNYHYLTKFWTDKLETPFSLIVFDHHPDMQPPLFDNILSCGSWVKDILDHNNNCKKVIIVGSSDKLIQAVPKGYERQVRFYSETTLMHEEGWQNFSSGHINGPVYISIDKDVLNPASAATNWDQGSLSLWELEKLLAVILQKEQVVGIDICGECSTTLNLFEEKRETVMDSQANKELLRFIRSSSGLQ</sequence>
<evidence type="ECO:0000313" key="4">
    <source>
        <dbReference type="Proteomes" id="UP000020773"/>
    </source>
</evidence>
<dbReference type="InterPro" id="IPR006035">
    <property type="entry name" value="Ureohydrolase"/>
</dbReference>
<dbReference type="SUPFAM" id="SSF52768">
    <property type="entry name" value="Arginase/deacetylase"/>
    <property type="match status" value="1"/>
</dbReference>
<comment type="caution">
    <text evidence="2">The sequence shown here is derived from an EMBL/GenBank/DDBJ whole genome shotgun (WGS) entry which is preliminary data.</text>
</comment>
<evidence type="ECO:0000256" key="1">
    <source>
        <dbReference type="PROSITE-ProRule" id="PRU00742"/>
    </source>
</evidence>
<dbReference type="GO" id="GO:0008783">
    <property type="term" value="F:agmatinase activity"/>
    <property type="evidence" value="ECO:0007669"/>
    <property type="project" value="TreeGrafter"/>
</dbReference>
<dbReference type="InterPro" id="IPR023696">
    <property type="entry name" value="Ureohydrolase_dom_sf"/>
</dbReference>
<dbReference type="RefSeq" id="WP_007563471.1">
    <property type="nucleotide sequence ID" value="NZ_JGDB01000094.1"/>
</dbReference>
<evidence type="ECO:0000313" key="3">
    <source>
        <dbReference type="EMBL" id="EXY91004.1"/>
    </source>
</evidence>
<dbReference type="GO" id="GO:0033389">
    <property type="term" value="P:putrescine biosynthetic process from arginine, via agmatine"/>
    <property type="evidence" value="ECO:0007669"/>
    <property type="project" value="TreeGrafter"/>
</dbReference>
<dbReference type="PROSITE" id="PS51409">
    <property type="entry name" value="ARGINASE_2"/>
    <property type="match status" value="1"/>
</dbReference>
<protein>
    <submittedName>
        <fullName evidence="2">Arginase family protein</fullName>
    </submittedName>
</protein>
<accession>A0A015VSY3</accession>
<dbReference type="Pfam" id="PF00491">
    <property type="entry name" value="Arginase"/>
    <property type="match status" value="1"/>
</dbReference>
<proteinExistence type="inferred from homology"/>
<dbReference type="Proteomes" id="UP000020773">
    <property type="component" value="Unassembled WGS sequence"/>
</dbReference>
<dbReference type="GO" id="GO:0046872">
    <property type="term" value="F:metal ion binding"/>
    <property type="evidence" value="ECO:0007669"/>
    <property type="project" value="InterPro"/>
</dbReference>
<name>A0A015VSY3_BACFG</name>
<evidence type="ECO:0000313" key="2">
    <source>
        <dbReference type="EMBL" id="EXY89038.1"/>
    </source>
</evidence>
<dbReference type="AlphaFoldDB" id="A0A015VSY3"/>
<dbReference type="EMBL" id="JGDB01000094">
    <property type="protein sequence ID" value="EXY91004.1"/>
    <property type="molecule type" value="Genomic_DNA"/>
</dbReference>
<reference evidence="2 4" key="1">
    <citation type="submission" date="2014-02" db="EMBL/GenBank/DDBJ databases">
        <authorList>
            <person name="Sears C."/>
            <person name="Carroll K."/>
            <person name="Sack B.R."/>
            <person name="Qadri F."/>
            <person name="Myers L.L."/>
            <person name="Chung G.-T."/>
            <person name="Escheverria P."/>
            <person name="Fraser C.M."/>
            <person name="Sadzewicz L."/>
            <person name="Shefchek K.A."/>
            <person name="Tallon L."/>
            <person name="Das S.P."/>
            <person name="Daugherty S."/>
            <person name="Mongodin E.F."/>
        </authorList>
    </citation>
    <scope>NUCLEOTIDE SEQUENCE [LARGE SCALE GENOMIC DNA]</scope>
    <source>
        <strain evidence="2">3998T</strain>
        <strain evidence="4">3998T(B)3</strain>
    </source>
</reference>
<organism evidence="2 4">
    <name type="scientific">Bacteroides fragilis str. 3998T(B)3</name>
    <dbReference type="NCBI Taxonomy" id="1339316"/>
    <lineage>
        <taxon>Bacteria</taxon>
        <taxon>Pseudomonadati</taxon>
        <taxon>Bacteroidota</taxon>
        <taxon>Bacteroidia</taxon>
        <taxon>Bacteroidales</taxon>
        <taxon>Bacteroidaceae</taxon>
        <taxon>Bacteroides</taxon>
    </lineage>
</organism>